<gene>
    <name evidence="2" type="ORF">KME25_19995</name>
</gene>
<dbReference type="GO" id="GO:0032259">
    <property type="term" value="P:methylation"/>
    <property type="evidence" value="ECO:0007669"/>
    <property type="project" value="UniProtKB-KW"/>
</dbReference>
<evidence type="ECO:0000259" key="1">
    <source>
        <dbReference type="Pfam" id="PF08241"/>
    </source>
</evidence>
<feature type="domain" description="Methyltransferase type 11" evidence="1">
    <location>
        <begin position="146"/>
        <end position="214"/>
    </location>
</feature>
<name>A0A951PP18_9CYAN</name>
<dbReference type="CDD" id="cd02440">
    <property type="entry name" value="AdoMet_MTases"/>
    <property type="match status" value="1"/>
</dbReference>
<protein>
    <submittedName>
        <fullName evidence="2">Class I SAM-dependent methyltransferase</fullName>
    </submittedName>
</protein>
<evidence type="ECO:0000313" key="3">
    <source>
        <dbReference type="Proteomes" id="UP000753908"/>
    </source>
</evidence>
<reference evidence="2" key="2">
    <citation type="journal article" date="2022" name="Microbiol. Resour. Announc.">
        <title>Metagenome Sequencing to Explore Phylogenomics of Terrestrial Cyanobacteria.</title>
        <authorList>
            <person name="Ward R.D."/>
            <person name="Stajich J.E."/>
            <person name="Johansen J.R."/>
            <person name="Huntemann M."/>
            <person name="Clum A."/>
            <person name="Foster B."/>
            <person name="Foster B."/>
            <person name="Roux S."/>
            <person name="Palaniappan K."/>
            <person name="Varghese N."/>
            <person name="Mukherjee S."/>
            <person name="Reddy T.B.K."/>
            <person name="Daum C."/>
            <person name="Copeland A."/>
            <person name="Chen I.A."/>
            <person name="Ivanova N.N."/>
            <person name="Kyrpides N.C."/>
            <person name="Shapiro N."/>
            <person name="Eloe-Fadrosh E.A."/>
            <person name="Pietrasiak N."/>
        </authorList>
    </citation>
    <scope>NUCLEOTIDE SEQUENCE</scope>
    <source>
        <strain evidence="2">CPER-KK1</strain>
    </source>
</reference>
<dbReference type="InterPro" id="IPR013216">
    <property type="entry name" value="Methyltransf_11"/>
</dbReference>
<dbReference type="InterPro" id="IPR029063">
    <property type="entry name" value="SAM-dependent_MTases_sf"/>
</dbReference>
<dbReference type="Gene3D" id="3.40.50.150">
    <property type="entry name" value="Vaccinia Virus protein VP39"/>
    <property type="match status" value="1"/>
</dbReference>
<accession>A0A951PP18</accession>
<dbReference type="EMBL" id="JAHHIF010000028">
    <property type="protein sequence ID" value="MBW4546701.1"/>
    <property type="molecule type" value="Genomic_DNA"/>
</dbReference>
<reference evidence="2" key="1">
    <citation type="submission" date="2021-05" db="EMBL/GenBank/DDBJ databases">
        <authorList>
            <person name="Pietrasiak N."/>
            <person name="Ward R."/>
            <person name="Stajich J.E."/>
            <person name="Kurbessoian T."/>
        </authorList>
    </citation>
    <scope>NUCLEOTIDE SEQUENCE</scope>
    <source>
        <strain evidence="2">CPER-KK1</strain>
    </source>
</reference>
<dbReference type="AlphaFoldDB" id="A0A951PP18"/>
<dbReference type="GO" id="GO:0008757">
    <property type="term" value="F:S-adenosylmethionine-dependent methyltransferase activity"/>
    <property type="evidence" value="ECO:0007669"/>
    <property type="project" value="InterPro"/>
</dbReference>
<organism evidence="2 3">
    <name type="scientific">Symplocastrum torsivum CPER-KK1</name>
    <dbReference type="NCBI Taxonomy" id="450513"/>
    <lineage>
        <taxon>Bacteria</taxon>
        <taxon>Bacillati</taxon>
        <taxon>Cyanobacteriota</taxon>
        <taxon>Cyanophyceae</taxon>
        <taxon>Oscillatoriophycideae</taxon>
        <taxon>Oscillatoriales</taxon>
        <taxon>Microcoleaceae</taxon>
        <taxon>Symplocastrum</taxon>
    </lineage>
</organism>
<dbReference type="Pfam" id="PF08241">
    <property type="entry name" value="Methyltransf_11"/>
    <property type="match status" value="1"/>
</dbReference>
<keyword evidence="2" id="KW-0489">Methyltransferase</keyword>
<dbReference type="Proteomes" id="UP000753908">
    <property type="component" value="Unassembled WGS sequence"/>
</dbReference>
<proteinExistence type="predicted"/>
<sequence>MIIKKIVRNLLPPIVVKAANYATGRTLPRINEKMLQQYLQNGRVPWSSGYDLYKIELITQSISDDTLLRRFRCSEPLSPDYGFGIDERCVEYPWLVANLSENAKCLLDAGSVLNHRFILNHPTFENKKLHILTLAPEENCFWEKGISYLYDDLRDIPIRNDYYDTIICLSTLEHIGCDNTLHTQDETYQENRPEDFVLVMKELRRVLKPGGSLFLSVPFGVYRQLGTFQQFDRELLSRAVEAFELASEVTETFYQYTANGWQIATASDCAECEYVEWVAKAWQNQQFPDPIPVEPDRAAAARAVACIRLVKG</sequence>
<dbReference type="SUPFAM" id="SSF53335">
    <property type="entry name" value="S-adenosyl-L-methionine-dependent methyltransferases"/>
    <property type="match status" value="1"/>
</dbReference>
<comment type="caution">
    <text evidence="2">The sequence shown here is derived from an EMBL/GenBank/DDBJ whole genome shotgun (WGS) entry which is preliminary data.</text>
</comment>
<keyword evidence="2" id="KW-0808">Transferase</keyword>
<evidence type="ECO:0000313" key="2">
    <source>
        <dbReference type="EMBL" id="MBW4546701.1"/>
    </source>
</evidence>